<feature type="transmembrane region" description="Helical" evidence="7">
    <location>
        <begin position="179"/>
        <end position="201"/>
    </location>
</feature>
<dbReference type="GO" id="GO:0005886">
    <property type="term" value="C:plasma membrane"/>
    <property type="evidence" value="ECO:0007669"/>
    <property type="project" value="UniProtKB-SubCell"/>
</dbReference>
<dbReference type="InterPro" id="IPR018383">
    <property type="entry name" value="UPF0324_pro"/>
</dbReference>
<accession>A0A4V3EAE4</accession>
<keyword evidence="4 7" id="KW-0812">Transmembrane</keyword>
<keyword evidence="3" id="KW-1003">Cell membrane</keyword>
<feature type="transmembrane region" description="Helical" evidence="7">
    <location>
        <begin position="283"/>
        <end position="302"/>
    </location>
</feature>
<dbReference type="Pfam" id="PF03601">
    <property type="entry name" value="Cons_hypoth698"/>
    <property type="match status" value="1"/>
</dbReference>
<comment type="subcellular location">
    <subcellularLocation>
        <location evidence="1">Cell membrane</location>
        <topology evidence="1">Multi-pass membrane protein</topology>
    </subcellularLocation>
</comment>
<comment type="similarity">
    <text evidence="2">Belongs to the UPF0324 family.</text>
</comment>
<feature type="transmembrane region" description="Helical" evidence="7">
    <location>
        <begin position="314"/>
        <end position="335"/>
    </location>
</feature>
<protein>
    <submittedName>
        <fullName evidence="8">Putative integral membrane protein (TIGR00698 family)</fullName>
    </submittedName>
</protein>
<feature type="transmembrane region" description="Helical" evidence="7">
    <location>
        <begin position="147"/>
        <end position="167"/>
    </location>
</feature>
<dbReference type="Proteomes" id="UP000295344">
    <property type="component" value="Unassembled WGS sequence"/>
</dbReference>
<feature type="transmembrane region" description="Helical" evidence="7">
    <location>
        <begin position="213"/>
        <end position="231"/>
    </location>
</feature>
<reference evidence="8 9" key="1">
    <citation type="submission" date="2019-03" db="EMBL/GenBank/DDBJ databases">
        <title>Genomic Encyclopedia of Archaeal and Bacterial Type Strains, Phase II (KMG-II): from individual species to whole genera.</title>
        <authorList>
            <person name="Goeker M."/>
        </authorList>
    </citation>
    <scope>NUCLEOTIDE SEQUENCE [LARGE SCALE GENOMIC DNA]</scope>
    <source>
        <strain evidence="8 9">DSM 24782</strain>
    </source>
</reference>
<feature type="transmembrane region" description="Helical" evidence="7">
    <location>
        <begin position="120"/>
        <end position="141"/>
    </location>
</feature>
<organism evidence="8 9">
    <name type="scientific">Amnibacterium kyonggiense</name>
    <dbReference type="NCBI Taxonomy" id="595671"/>
    <lineage>
        <taxon>Bacteria</taxon>
        <taxon>Bacillati</taxon>
        <taxon>Actinomycetota</taxon>
        <taxon>Actinomycetes</taxon>
        <taxon>Micrococcales</taxon>
        <taxon>Microbacteriaceae</taxon>
        <taxon>Amnibacterium</taxon>
    </lineage>
</organism>
<feature type="transmembrane region" description="Helical" evidence="7">
    <location>
        <begin position="89"/>
        <end position="108"/>
    </location>
</feature>
<gene>
    <name evidence="8" type="ORF">CLV52_3204</name>
</gene>
<dbReference type="PANTHER" id="PTHR30106">
    <property type="entry name" value="INNER MEMBRANE PROTEIN YEIH-RELATED"/>
    <property type="match status" value="1"/>
</dbReference>
<feature type="transmembrane region" description="Helical" evidence="7">
    <location>
        <begin position="64"/>
        <end position="83"/>
    </location>
</feature>
<evidence type="ECO:0000256" key="6">
    <source>
        <dbReference type="ARBA" id="ARBA00023136"/>
    </source>
</evidence>
<sequence>MQGIVRLAPGLAVVAAITAVATALGALVPVVGGPVFGIVLGAVCATVLRPGSRVAAGAGFAGKRVLQASIVVLGTGLSLTQVVQVGVASLPVMLGTLAVALLGAAVVGRLLRVDGDVRTLIGVGTGICGASAIAATTAVIGAAEAEVAYAIGTIFTFNVAAVLLYPTLGHLLGLSQHAFGLWAGTAINDTSSVVAAAYTYGPDAGAYGVVVKLTRTLMIIPISIALAALAAHRERAARTTEVDAAARRTIPWRRLFPLFIVGFLAASALDTAGAIPASWHPTLGTIGVLLITAALTGIGLSTRLATLRAAGHRPLLLGGVLWLLVGATSLLLQAATGTL</sequence>
<evidence type="ECO:0000313" key="9">
    <source>
        <dbReference type="Proteomes" id="UP000295344"/>
    </source>
</evidence>
<evidence type="ECO:0000256" key="1">
    <source>
        <dbReference type="ARBA" id="ARBA00004651"/>
    </source>
</evidence>
<dbReference type="RefSeq" id="WP_211342720.1">
    <property type="nucleotide sequence ID" value="NZ_BAAARP010000001.1"/>
</dbReference>
<evidence type="ECO:0000256" key="3">
    <source>
        <dbReference type="ARBA" id="ARBA00022475"/>
    </source>
</evidence>
<evidence type="ECO:0000256" key="4">
    <source>
        <dbReference type="ARBA" id="ARBA00022692"/>
    </source>
</evidence>
<keyword evidence="9" id="KW-1185">Reference proteome</keyword>
<comment type="caution">
    <text evidence="8">The sequence shown here is derived from an EMBL/GenBank/DDBJ whole genome shotgun (WGS) entry which is preliminary data.</text>
</comment>
<dbReference type="EMBL" id="SOAM01000003">
    <property type="protein sequence ID" value="TDS76088.1"/>
    <property type="molecule type" value="Genomic_DNA"/>
</dbReference>
<evidence type="ECO:0000313" key="8">
    <source>
        <dbReference type="EMBL" id="TDS76088.1"/>
    </source>
</evidence>
<evidence type="ECO:0000256" key="2">
    <source>
        <dbReference type="ARBA" id="ARBA00007977"/>
    </source>
</evidence>
<evidence type="ECO:0000256" key="7">
    <source>
        <dbReference type="SAM" id="Phobius"/>
    </source>
</evidence>
<proteinExistence type="inferred from homology"/>
<keyword evidence="5 7" id="KW-1133">Transmembrane helix</keyword>
<feature type="transmembrane region" description="Helical" evidence="7">
    <location>
        <begin position="255"/>
        <end position="277"/>
    </location>
</feature>
<name>A0A4V3EAE4_9MICO</name>
<keyword evidence="6 7" id="KW-0472">Membrane</keyword>
<evidence type="ECO:0000256" key="5">
    <source>
        <dbReference type="ARBA" id="ARBA00022989"/>
    </source>
</evidence>
<dbReference type="AlphaFoldDB" id="A0A4V3EAE4"/>
<dbReference type="PANTHER" id="PTHR30106:SF1">
    <property type="entry name" value="UPF0324 MEMBRANE PROTEIN FN0533"/>
    <property type="match status" value="1"/>
</dbReference>
<feature type="transmembrane region" description="Helical" evidence="7">
    <location>
        <begin position="35"/>
        <end position="52"/>
    </location>
</feature>